<comment type="pathway">
    <text evidence="1">Lipid metabolism; butanoate metabolism.</text>
</comment>
<dbReference type="InterPro" id="IPR006108">
    <property type="entry name" value="3HC_DH_C"/>
</dbReference>
<dbReference type="PANTHER" id="PTHR48075:SF9">
    <property type="entry name" value="3-HYDROXYBUTYRYL-COA DEHYDROGENASE"/>
    <property type="match status" value="1"/>
</dbReference>
<dbReference type="SUPFAM" id="SSF48179">
    <property type="entry name" value="6-phosphogluconate dehydrogenase C-terminal domain-like"/>
    <property type="match status" value="1"/>
</dbReference>
<feature type="domain" description="3-hydroxyacyl-CoA dehydrogenase C-terminal" evidence="4">
    <location>
        <begin position="189"/>
        <end position="285"/>
    </location>
</feature>
<name>A0ABQ3ZDG9_9ACTN</name>
<evidence type="ECO:0000313" key="7">
    <source>
        <dbReference type="Proteomes" id="UP000637628"/>
    </source>
</evidence>
<evidence type="ECO:0000259" key="5">
    <source>
        <dbReference type="Pfam" id="PF02737"/>
    </source>
</evidence>
<keyword evidence="7" id="KW-1185">Reference proteome</keyword>
<dbReference type="Gene3D" id="1.10.1040.10">
    <property type="entry name" value="N-(1-d-carboxylethyl)-l-norvaline Dehydrogenase, domain 2"/>
    <property type="match status" value="1"/>
</dbReference>
<evidence type="ECO:0000256" key="1">
    <source>
        <dbReference type="ARBA" id="ARBA00005086"/>
    </source>
</evidence>
<evidence type="ECO:0000313" key="6">
    <source>
        <dbReference type="EMBL" id="GIE07884.1"/>
    </source>
</evidence>
<evidence type="ECO:0000256" key="2">
    <source>
        <dbReference type="ARBA" id="ARBA00009463"/>
    </source>
</evidence>
<dbReference type="NCBIfam" id="NF005875">
    <property type="entry name" value="PRK07819.1"/>
    <property type="match status" value="1"/>
</dbReference>
<dbReference type="SUPFAM" id="SSF51735">
    <property type="entry name" value="NAD(P)-binding Rossmann-fold domains"/>
    <property type="match status" value="1"/>
</dbReference>
<feature type="domain" description="3-hydroxyacyl-CoA dehydrogenase NAD binding" evidence="5">
    <location>
        <begin position="7"/>
        <end position="184"/>
    </location>
</feature>
<comment type="similarity">
    <text evidence="2">Belongs to the 3-hydroxyacyl-CoA dehydrogenase family.</text>
</comment>
<dbReference type="InterPro" id="IPR008927">
    <property type="entry name" value="6-PGluconate_DH-like_C_sf"/>
</dbReference>
<keyword evidence="3" id="KW-0560">Oxidoreductase</keyword>
<evidence type="ECO:0000259" key="4">
    <source>
        <dbReference type="Pfam" id="PF00725"/>
    </source>
</evidence>
<dbReference type="InterPro" id="IPR013328">
    <property type="entry name" value="6PGD_dom2"/>
</dbReference>
<dbReference type="PIRSF" id="PIRSF000105">
    <property type="entry name" value="HCDH"/>
    <property type="match status" value="1"/>
</dbReference>
<dbReference type="PANTHER" id="PTHR48075">
    <property type="entry name" value="3-HYDROXYACYL-COA DEHYDROGENASE FAMILY PROTEIN"/>
    <property type="match status" value="1"/>
</dbReference>
<accession>A0ABQ3ZDG9</accession>
<dbReference type="Proteomes" id="UP000637628">
    <property type="component" value="Unassembled WGS sequence"/>
</dbReference>
<dbReference type="EMBL" id="BOML01000092">
    <property type="protein sequence ID" value="GIE07884.1"/>
    <property type="molecule type" value="Genomic_DNA"/>
</dbReference>
<evidence type="ECO:0000256" key="3">
    <source>
        <dbReference type="ARBA" id="ARBA00023002"/>
    </source>
</evidence>
<organism evidence="6 7">
    <name type="scientific">Paractinoplanes durhamensis</name>
    <dbReference type="NCBI Taxonomy" id="113563"/>
    <lineage>
        <taxon>Bacteria</taxon>
        <taxon>Bacillati</taxon>
        <taxon>Actinomycetota</taxon>
        <taxon>Actinomycetes</taxon>
        <taxon>Micromonosporales</taxon>
        <taxon>Micromonosporaceae</taxon>
        <taxon>Paractinoplanes</taxon>
    </lineage>
</organism>
<dbReference type="InterPro" id="IPR022694">
    <property type="entry name" value="3-OHacyl-CoA_DH"/>
</dbReference>
<dbReference type="InterPro" id="IPR006176">
    <property type="entry name" value="3-OHacyl-CoA_DH_NAD-bd"/>
</dbReference>
<gene>
    <name evidence="6" type="ORF">Adu01nite_92340</name>
</gene>
<dbReference type="Gene3D" id="3.40.50.720">
    <property type="entry name" value="NAD(P)-binding Rossmann-like Domain"/>
    <property type="match status" value="1"/>
</dbReference>
<dbReference type="InterPro" id="IPR036291">
    <property type="entry name" value="NAD(P)-bd_dom_sf"/>
</dbReference>
<comment type="caution">
    <text evidence="6">The sequence shown here is derived from an EMBL/GenBank/DDBJ whole genome shotgun (WGS) entry which is preliminary data.</text>
</comment>
<dbReference type="RefSeq" id="WP_203735717.1">
    <property type="nucleotide sequence ID" value="NZ_BAAATX010000053.1"/>
</dbReference>
<dbReference type="Pfam" id="PF02737">
    <property type="entry name" value="3HCDH_N"/>
    <property type="match status" value="1"/>
</dbReference>
<proteinExistence type="inferred from homology"/>
<reference evidence="6 7" key="1">
    <citation type="submission" date="2021-01" db="EMBL/GenBank/DDBJ databases">
        <title>Whole genome shotgun sequence of Actinoplanes durhamensis NBRC 14914.</title>
        <authorList>
            <person name="Komaki H."/>
            <person name="Tamura T."/>
        </authorList>
    </citation>
    <scope>NUCLEOTIDE SEQUENCE [LARGE SCALE GENOMIC DNA]</scope>
    <source>
        <strain evidence="6 7">NBRC 14914</strain>
    </source>
</reference>
<dbReference type="Pfam" id="PF00725">
    <property type="entry name" value="3HCDH"/>
    <property type="match status" value="1"/>
</dbReference>
<sequence>MNDVQRVGVVGCGIMGSGIADVCARRDLDVLVAVASLASVEPGRRRVAASLDRSVRKGALTEQERDAALARIRFTADLGDLADRQFVIEAVSEHEPTKIEIFTILDKVVSDPTAILASNTSAIPIMRLARAVERTERVLGVHFFNPVTTLPLVELVCSHRTAPQTRDRAEEFVTTVLGKQVVSAPDRAGFVVNALLIPYVVSAIRMADNGLVTADDIDTAMTLGCAHPIGPLRLADMIGLDTVVSIATSLYEESRNPKVAPPAMLLRMVEAGWLGKKSGRGFYQYGDDRTQA</sequence>
<protein>
    <submittedName>
        <fullName evidence="6">3-hydroxybutyryl-CoA dehydrogenase</fullName>
    </submittedName>
</protein>